<sequence length="40" mass="4400">MNRASGARRPVISGLERLMKHLKHQVSRNALQSLISGSVT</sequence>
<organism evidence="1 2">
    <name type="scientific">Roseobacter denitrificans (strain ATCC 33942 / OCh 114)</name>
    <name type="common">Erythrobacter sp. (strain OCh 114)</name>
    <name type="synonym">Roseobacter denitrificans</name>
    <dbReference type="NCBI Taxonomy" id="375451"/>
    <lineage>
        <taxon>Bacteria</taxon>
        <taxon>Pseudomonadati</taxon>
        <taxon>Pseudomonadota</taxon>
        <taxon>Alphaproteobacteria</taxon>
        <taxon>Rhodobacterales</taxon>
        <taxon>Roseobacteraceae</taxon>
        <taxon>Roseobacter</taxon>
    </lineage>
</organism>
<evidence type="ECO:0000313" key="2">
    <source>
        <dbReference type="Proteomes" id="UP000007029"/>
    </source>
</evidence>
<protein>
    <submittedName>
        <fullName evidence="1">Uncharacterized protein</fullName>
    </submittedName>
</protein>
<dbReference type="HOGENOM" id="CLU_3295785_0_0_5"/>
<dbReference type="STRING" id="375451.RD1_3655"/>
<reference evidence="1 2" key="1">
    <citation type="journal article" date="2007" name="J. Bacteriol.">
        <title>The complete genome sequence of Roseobacter denitrificans reveals a mixotrophic rather than photosynthetic metabolism.</title>
        <authorList>
            <person name="Swingley W.D."/>
            <person name="Sadekar S."/>
            <person name="Mastrian S.D."/>
            <person name="Matthies H.J."/>
            <person name="Hao J."/>
            <person name="Ramos H."/>
            <person name="Acharya C.R."/>
            <person name="Conrad A.L."/>
            <person name="Taylor H.L."/>
            <person name="Dejesa L.C."/>
            <person name="Shah M.K."/>
            <person name="O'huallachain M.E."/>
            <person name="Lince M.T."/>
            <person name="Blankenship R.E."/>
            <person name="Beatty J.T."/>
            <person name="Touchman J.W."/>
        </authorList>
    </citation>
    <scope>NUCLEOTIDE SEQUENCE [LARGE SCALE GENOMIC DNA]</scope>
    <source>
        <strain evidence="2">ATCC 33942 / OCh 114</strain>
    </source>
</reference>
<gene>
    <name evidence="1" type="ordered locus">RD1_3655</name>
</gene>
<keyword evidence="2" id="KW-1185">Reference proteome</keyword>
<dbReference type="AlphaFoldDB" id="Q162G4"/>
<dbReference type="KEGG" id="rde:RD1_3655"/>
<accession>Q162G4</accession>
<name>Q162G4_ROSDO</name>
<evidence type="ECO:0000313" key="1">
    <source>
        <dbReference type="EMBL" id="ABG33129.1"/>
    </source>
</evidence>
<dbReference type="EMBL" id="CP000362">
    <property type="protein sequence ID" value="ABG33129.1"/>
    <property type="molecule type" value="Genomic_DNA"/>
</dbReference>
<dbReference type="Proteomes" id="UP000007029">
    <property type="component" value="Chromosome"/>
</dbReference>
<proteinExistence type="predicted"/>